<protein>
    <submittedName>
        <fullName evidence="3">DUF2147 domain-containing protein</fullName>
    </submittedName>
</protein>
<evidence type="ECO:0000256" key="1">
    <source>
        <dbReference type="SAM" id="SignalP"/>
    </source>
</evidence>
<organism evidence="3 4">
    <name type="scientific">Algivirga pacifica</name>
    <dbReference type="NCBI Taxonomy" id="1162670"/>
    <lineage>
        <taxon>Bacteria</taxon>
        <taxon>Pseudomonadati</taxon>
        <taxon>Bacteroidota</taxon>
        <taxon>Cytophagia</taxon>
        <taxon>Cytophagales</taxon>
        <taxon>Flammeovirgaceae</taxon>
        <taxon>Algivirga</taxon>
    </lineage>
</organism>
<comment type="caution">
    <text evidence="3">The sequence shown here is derived from an EMBL/GenBank/DDBJ whole genome shotgun (WGS) entry which is preliminary data.</text>
</comment>
<evidence type="ECO:0000313" key="4">
    <source>
        <dbReference type="Proteomes" id="UP001500298"/>
    </source>
</evidence>
<dbReference type="InterPro" id="IPR019223">
    <property type="entry name" value="DUF2147"/>
</dbReference>
<evidence type="ECO:0000313" key="3">
    <source>
        <dbReference type="EMBL" id="GAA4835644.1"/>
    </source>
</evidence>
<reference evidence="4" key="1">
    <citation type="journal article" date="2019" name="Int. J. Syst. Evol. Microbiol.">
        <title>The Global Catalogue of Microorganisms (GCM) 10K type strain sequencing project: providing services to taxonomists for standard genome sequencing and annotation.</title>
        <authorList>
            <consortium name="The Broad Institute Genomics Platform"/>
            <consortium name="The Broad Institute Genome Sequencing Center for Infectious Disease"/>
            <person name="Wu L."/>
            <person name="Ma J."/>
        </authorList>
    </citation>
    <scope>NUCLEOTIDE SEQUENCE [LARGE SCALE GENOMIC DNA]</scope>
    <source>
        <strain evidence="4">JCM 18326</strain>
    </source>
</reference>
<name>A0ABP9DG99_9BACT</name>
<dbReference type="Proteomes" id="UP001500298">
    <property type="component" value="Unassembled WGS sequence"/>
</dbReference>
<gene>
    <name evidence="3" type="ORF">GCM10023331_21140</name>
</gene>
<dbReference type="Gene3D" id="2.40.128.520">
    <property type="match status" value="1"/>
</dbReference>
<sequence length="141" mass="15791">MKNLFATVFFLLFAVGVQAQSPSILGKWKTIDDNTGEAKSIVEIFERDGKVYGKIVKLFNKSDNELCLECKGDKKNKPIVGLEIIEGLTADGKVYEGGTILDPANGKEYDCKIWVEDGKLMVRGYIAFFFRTQTWLKAEAI</sequence>
<dbReference type="PANTHER" id="PTHR36919:SF3">
    <property type="entry name" value="BLL5882 PROTEIN"/>
    <property type="match status" value="1"/>
</dbReference>
<proteinExistence type="predicted"/>
<keyword evidence="4" id="KW-1185">Reference proteome</keyword>
<dbReference type="EMBL" id="BAABJX010000032">
    <property type="protein sequence ID" value="GAA4835644.1"/>
    <property type="molecule type" value="Genomic_DNA"/>
</dbReference>
<dbReference type="RefSeq" id="WP_345371603.1">
    <property type="nucleotide sequence ID" value="NZ_BAABJX010000032.1"/>
</dbReference>
<accession>A0ABP9DG99</accession>
<feature type="signal peptide" evidence="1">
    <location>
        <begin position="1"/>
        <end position="19"/>
    </location>
</feature>
<keyword evidence="1" id="KW-0732">Signal</keyword>
<dbReference type="PANTHER" id="PTHR36919">
    <property type="entry name" value="BLR1215 PROTEIN"/>
    <property type="match status" value="1"/>
</dbReference>
<evidence type="ECO:0000259" key="2">
    <source>
        <dbReference type="Pfam" id="PF09917"/>
    </source>
</evidence>
<dbReference type="Pfam" id="PF09917">
    <property type="entry name" value="DUF2147"/>
    <property type="match status" value="1"/>
</dbReference>
<feature type="domain" description="DUF2147" evidence="2">
    <location>
        <begin position="26"/>
        <end position="136"/>
    </location>
</feature>
<feature type="chain" id="PRO_5045746255" evidence="1">
    <location>
        <begin position="20"/>
        <end position="141"/>
    </location>
</feature>